<keyword evidence="1" id="KW-0732">Signal</keyword>
<feature type="signal peptide" evidence="1">
    <location>
        <begin position="1"/>
        <end position="19"/>
    </location>
</feature>
<dbReference type="Pfam" id="PF05630">
    <property type="entry name" value="NPP1"/>
    <property type="match status" value="1"/>
</dbReference>
<reference evidence="2" key="1">
    <citation type="submission" date="2021-01" db="EMBL/GenBank/DDBJ databases">
        <title>Phytophthora aleatoria, a newly-described species from Pinus radiata is distinct from Phytophthora cactorum isolates based on comparative genomics.</title>
        <authorList>
            <person name="Mcdougal R."/>
            <person name="Panda P."/>
            <person name="Williams N."/>
            <person name="Studholme D.J."/>
        </authorList>
    </citation>
    <scope>NUCLEOTIDE SEQUENCE</scope>
    <source>
        <strain evidence="2">NZFS 4037</strain>
    </source>
</reference>
<gene>
    <name evidence="2" type="ORF">JG688_00015486</name>
</gene>
<evidence type="ECO:0000313" key="3">
    <source>
        <dbReference type="Proteomes" id="UP000709295"/>
    </source>
</evidence>
<evidence type="ECO:0000256" key="1">
    <source>
        <dbReference type="SAM" id="SignalP"/>
    </source>
</evidence>
<accession>A0A8J5I5F1</accession>
<dbReference type="InterPro" id="IPR008701">
    <property type="entry name" value="NPP1"/>
</dbReference>
<comment type="caution">
    <text evidence="2">The sequence shown here is derived from an EMBL/GenBank/DDBJ whole genome shotgun (WGS) entry which is preliminary data.</text>
</comment>
<dbReference type="PANTHER" id="PTHR34496:SF6">
    <property type="entry name" value="GLYCOSYLTRANSFERASE 2-LIKE DOMAIN-CONTAINING PROTEIN"/>
    <property type="match status" value="1"/>
</dbReference>
<feature type="chain" id="PRO_5035272979" evidence="1">
    <location>
        <begin position="20"/>
        <end position="563"/>
    </location>
</feature>
<evidence type="ECO:0000313" key="2">
    <source>
        <dbReference type="EMBL" id="KAG6947559.1"/>
    </source>
</evidence>
<dbReference type="AlphaFoldDB" id="A0A8J5I5F1"/>
<name>A0A8J5I5F1_9STRA</name>
<keyword evidence="3" id="KW-1185">Reference proteome</keyword>
<dbReference type="PANTHER" id="PTHR34496">
    <property type="entry name" value="GLCNAC TRANSFERASE-RELATED"/>
    <property type="match status" value="1"/>
</dbReference>
<dbReference type="Proteomes" id="UP000709295">
    <property type="component" value="Unassembled WGS sequence"/>
</dbReference>
<sequence length="563" mass="62085">MGMRLLALLLLVLLPLAMATSGFESTMGITETNRSVTLDPRVQHIPLHPSQSHLRPPPPRVSDEPKLFVGLSVFRDGYRCASTISTGFQRATNPKSIVFGVVDQVYPSDQKCLDEFCKLAAQAWPDKGECPYKDQIRVDERSAYESRGPTLARHQQQNLIKDEEFCLQLDGHSIFTNGWDENLLKEWKGIGNEMAVLTTYIHHIHNFVAENGDNAPPKKLDLPHLCTTMRGGNGLVRTVGASMIGGSKMPQLEALWGAGFSYNKCHAEKRVPVDSHTKLGTVVYHNYTTVPARFESIPVDQKRKDKEEEMGTNRFKVLVGPPTATMKNWEFIVILATVFNVAIGSSIDVNKVAPIAQPSPSTSAQRAAIQFKPRLSITNGCVSFPAVNSAGDTSSGLQEGYGGSSGCTNAPLGSQVYGRAAWYNDKYAILYAWYFPKGFWNEDATRRHDWASAVVWIDNPELASPSILGLSVSTTDWKYKTQAPATSGITDGKTPRLAHVLNVEKGYPYLTTTDTTGDFQNLIMWDQLTTAARTALNTTDFGFAKVPVSDASFDTKLKKAWPF</sequence>
<proteinExistence type="predicted"/>
<protein>
    <submittedName>
        <fullName evidence="2">Uncharacterized protein</fullName>
    </submittedName>
</protein>
<dbReference type="InterPro" id="IPR021067">
    <property type="entry name" value="Glycosyltransferase"/>
</dbReference>
<dbReference type="EMBL" id="JAENGY010001688">
    <property type="protein sequence ID" value="KAG6947559.1"/>
    <property type="molecule type" value="Genomic_DNA"/>
</dbReference>
<organism evidence="2 3">
    <name type="scientific">Phytophthora aleatoria</name>
    <dbReference type="NCBI Taxonomy" id="2496075"/>
    <lineage>
        <taxon>Eukaryota</taxon>
        <taxon>Sar</taxon>
        <taxon>Stramenopiles</taxon>
        <taxon>Oomycota</taxon>
        <taxon>Peronosporomycetes</taxon>
        <taxon>Peronosporales</taxon>
        <taxon>Peronosporaceae</taxon>
        <taxon>Phytophthora</taxon>
    </lineage>
</organism>
<dbReference type="Pfam" id="PF11397">
    <property type="entry name" value="GlcNAc"/>
    <property type="match status" value="2"/>
</dbReference>